<dbReference type="Pfam" id="PF00664">
    <property type="entry name" value="ABC_membrane"/>
    <property type="match status" value="1"/>
</dbReference>
<evidence type="ECO:0000313" key="13">
    <source>
        <dbReference type="Proteomes" id="UP000321168"/>
    </source>
</evidence>
<evidence type="ECO:0000256" key="1">
    <source>
        <dbReference type="ARBA" id="ARBA00004651"/>
    </source>
</evidence>
<dbReference type="InterPro" id="IPR027417">
    <property type="entry name" value="P-loop_NTPase"/>
</dbReference>
<dbReference type="Pfam" id="PF00005">
    <property type="entry name" value="ABC_tran"/>
    <property type="match status" value="1"/>
</dbReference>
<comment type="subcellular location">
    <subcellularLocation>
        <location evidence="1">Cell membrane</location>
        <topology evidence="1">Multi-pass membrane protein</topology>
    </subcellularLocation>
</comment>
<dbReference type="OrthoDB" id="9780296at2"/>
<dbReference type="CDD" id="cd18541">
    <property type="entry name" value="ABC_6TM_TmrB_like"/>
    <property type="match status" value="1"/>
</dbReference>
<keyword evidence="3" id="KW-1003">Cell membrane</keyword>
<keyword evidence="5" id="KW-0547">Nucleotide-binding</keyword>
<dbReference type="InterPro" id="IPR017871">
    <property type="entry name" value="ABC_transporter-like_CS"/>
</dbReference>
<dbReference type="EMBL" id="VORB01000002">
    <property type="protein sequence ID" value="TXC82012.1"/>
    <property type="molecule type" value="Genomic_DNA"/>
</dbReference>
<dbReference type="PANTHER" id="PTHR24221:SF654">
    <property type="entry name" value="ATP-BINDING CASSETTE SUB-FAMILY B MEMBER 6"/>
    <property type="match status" value="1"/>
</dbReference>
<evidence type="ECO:0000313" key="12">
    <source>
        <dbReference type="EMBL" id="TXC82012.1"/>
    </source>
</evidence>
<keyword evidence="8 9" id="KW-0472">Membrane</keyword>
<feature type="domain" description="ABC transmembrane type-1" evidence="11">
    <location>
        <begin position="19"/>
        <end position="342"/>
    </location>
</feature>
<dbReference type="Proteomes" id="UP000321168">
    <property type="component" value="Unassembled WGS sequence"/>
</dbReference>
<keyword evidence="4 9" id="KW-0812">Transmembrane</keyword>
<proteinExistence type="predicted"/>
<feature type="transmembrane region" description="Helical" evidence="9">
    <location>
        <begin position="281"/>
        <end position="301"/>
    </location>
</feature>
<feature type="transmembrane region" description="Helical" evidence="9">
    <location>
        <begin position="175"/>
        <end position="193"/>
    </location>
</feature>
<organism evidence="12 13">
    <name type="scientific">Luteibaculum oceani</name>
    <dbReference type="NCBI Taxonomy" id="1294296"/>
    <lineage>
        <taxon>Bacteria</taxon>
        <taxon>Pseudomonadati</taxon>
        <taxon>Bacteroidota</taxon>
        <taxon>Flavobacteriia</taxon>
        <taxon>Flavobacteriales</taxon>
        <taxon>Luteibaculaceae</taxon>
        <taxon>Luteibaculum</taxon>
    </lineage>
</organism>
<dbReference type="Gene3D" id="1.20.1560.10">
    <property type="entry name" value="ABC transporter type 1, transmembrane domain"/>
    <property type="match status" value="1"/>
</dbReference>
<feature type="transmembrane region" description="Helical" evidence="9">
    <location>
        <begin position="16"/>
        <end position="34"/>
    </location>
</feature>
<dbReference type="InterPro" id="IPR003593">
    <property type="entry name" value="AAA+_ATPase"/>
</dbReference>
<protein>
    <submittedName>
        <fullName evidence="12">ABC transporter ATP-binding protein</fullName>
    </submittedName>
</protein>
<dbReference type="GO" id="GO:0140359">
    <property type="term" value="F:ABC-type transporter activity"/>
    <property type="evidence" value="ECO:0007669"/>
    <property type="project" value="InterPro"/>
</dbReference>
<dbReference type="AlphaFoldDB" id="A0A5C6V989"/>
<dbReference type="PROSITE" id="PS00211">
    <property type="entry name" value="ABC_TRANSPORTER_1"/>
    <property type="match status" value="1"/>
</dbReference>
<evidence type="ECO:0000259" key="11">
    <source>
        <dbReference type="PROSITE" id="PS50929"/>
    </source>
</evidence>
<evidence type="ECO:0000256" key="2">
    <source>
        <dbReference type="ARBA" id="ARBA00022448"/>
    </source>
</evidence>
<dbReference type="GO" id="GO:0005886">
    <property type="term" value="C:plasma membrane"/>
    <property type="evidence" value="ECO:0007669"/>
    <property type="project" value="UniProtKB-SubCell"/>
</dbReference>
<evidence type="ECO:0000256" key="9">
    <source>
        <dbReference type="SAM" id="Phobius"/>
    </source>
</evidence>
<comment type="caution">
    <text evidence="12">The sequence shown here is derived from an EMBL/GenBank/DDBJ whole genome shotgun (WGS) entry which is preliminary data.</text>
</comment>
<dbReference type="InterPro" id="IPR036640">
    <property type="entry name" value="ABC1_TM_sf"/>
</dbReference>
<evidence type="ECO:0000256" key="4">
    <source>
        <dbReference type="ARBA" id="ARBA00022692"/>
    </source>
</evidence>
<dbReference type="FunFam" id="3.40.50.300:FF:000221">
    <property type="entry name" value="Multidrug ABC transporter ATP-binding protein"/>
    <property type="match status" value="1"/>
</dbReference>
<keyword evidence="7 9" id="KW-1133">Transmembrane helix</keyword>
<dbReference type="GO" id="GO:0005524">
    <property type="term" value="F:ATP binding"/>
    <property type="evidence" value="ECO:0007669"/>
    <property type="project" value="UniProtKB-KW"/>
</dbReference>
<dbReference type="SUPFAM" id="SSF52540">
    <property type="entry name" value="P-loop containing nucleoside triphosphate hydrolases"/>
    <property type="match status" value="1"/>
</dbReference>
<dbReference type="SMART" id="SM00382">
    <property type="entry name" value="AAA"/>
    <property type="match status" value="1"/>
</dbReference>
<evidence type="ECO:0000256" key="5">
    <source>
        <dbReference type="ARBA" id="ARBA00022741"/>
    </source>
</evidence>
<name>A0A5C6V989_9FLAO</name>
<feature type="domain" description="ABC transporter" evidence="10">
    <location>
        <begin position="374"/>
        <end position="610"/>
    </location>
</feature>
<keyword evidence="2" id="KW-0813">Transport</keyword>
<feature type="transmembrane region" description="Helical" evidence="9">
    <location>
        <begin position="92"/>
        <end position="116"/>
    </location>
</feature>
<dbReference type="SUPFAM" id="SSF90123">
    <property type="entry name" value="ABC transporter transmembrane region"/>
    <property type="match status" value="1"/>
</dbReference>
<dbReference type="InterPro" id="IPR011527">
    <property type="entry name" value="ABC1_TM_dom"/>
</dbReference>
<feature type="transmembrane region" description="Helical" evidence="9">
    <location>
        <begin position="321"/>
        <end position="340"/>
    </location>
</feature>
<accession>A0A5C6V989</accession>
<keyword evidence="6 12" id="KW-0067">ATP-binding</keyword>
<dbReference type="PROSITE" id="PS50929">
    <property type="entry name" value="ABC_TM1F"/>
    <property type="match status" value="1"/>
</dbReference>
<dbReference type="Gene3D" id="3.40.50.300">
    <property type="entry name" value="P-loop containing nucleotide triphosphate hydrolases"/>
    <property type="match status" value="1"/>
</dbReference>
<evidence type="ECO:0000256" key="7">
    <source>
        <dbReference type="ARBA" id="ARBA00022989"/>
    </source>
</evidence>
<dbReference type="InterPro" id="IPR039421">
    <property type="entry name" value="Type_1_exporter"/>
</dbReference>
<dbReference type="InterPro" id="IPR003439">
    <property type="entry name" value="ABC_transporter-like_ATP-bd"/>
</dbReference>
<dbReference type="PANTHER" id="PTHR24221">
    <property type="entry name" value="ATP-BINDING CASSETTE SUB-FAMILY B"/>
    <property type="match status" value="1"/>
</dbReference>
<sequence length="620" mass="70329">MKELAYLNKYFWKYRVKFFLGILFIVFTNLFAVYSPRIVRFAFDLVKEATQLYKAGSFPFYPNILADFEKNWGLTLKESLDFSSSEAALKTVGFLAVILGASYFVVYLVKGVFLFFTRQTIIIMSRNIEYDLKNEIFDQYQKLSPAFYKRNNTGDLMNRISEDVSQVRMYLGPGVMYTINLIFLFLFTITFMLQVNVELTLYVLAPLPIMSVLIYYVSTIINRKTKYKQEQQSYLSTLVQEAFSGIRVLKAYTREQVFAENFKGECEEYKRRSLDLVKVDALFFPIILLLIGLSTIITVYIGGMKSFAGEVTLGNIAEFVIYVNMLTWPFAAVGWVTSLIQRASASMRRIKEFLNTEPEIVNTVEEEQEIEGNISFKNVSFTYPESGINALKNVSFEINSGEVLAVVGRTGSGKSTLANLIGRLFEPQEGSIEIDGLDIRSHHLFNLRSQIGYVPQDVFLFSDTIANNISFGLKYKAEKEEIEQAAKDAHILENIQGFKKGFDTILGERGITLSGGQKQRVSIARAIIKKPKILIFDDSLSAVDTETEETILSNLKRIMKGRTSVLISHRISTVKHADKIIVLENGSIAEIGNHQSLLNKNGIYAEMHQQQLLEGVKEAS</sequence>
<evidence type="ECO:0000259" key="10">
    <source>
        <dbReference type="PROSITE" id="PS50893"/>
    </source>
</evidence>
<evidence type="ECO:0000256" key="8">
    <source>
        <dbReference type="ARBA" id="ARBA00023136"/>
    </source>
</evidence>
<keyword evidence="13" id="KW-1185">Reference proteome</keyword>
<gene>
    <name evidence="12" type="ORF">FRX97_02665</name>
</gene>
<reference evidence="12 13" key="1">
    <citation type="submission" date="2019-08" db="EMBL/GenBank/DDBJ databases">
        <title>Genome of Luteibaculum oceani JCM 18817.</title>
        <authorList>
            <person name="Bowman J.P."/>
        </authorList>
    </citation>
    <scope>NUCLEOTIDE SEQUENCE [LARGE SCALE GENOMIC DNA]</scope>
    <source>
        <strain evidence="12 13">JCM 18817</strain>
    </source>
</reference>
<evidence type="ECO:0000256" key="3">
    <source>
        <dbReference type="ARBA" id="ARBA00022475"/>
    </source>
</evidence>
<dbReference type="RefSeq" id="WP_147013115.1">
    <property type="nucleotide sequence ID" value="NZ_VORB01000002.1"/>
</dbReference>
<dbReference type="GO" id="GO:0016887">
    <property type="term" value="F:ATP hydrolysis activity"/>
    <property type="evidence" value="ECO:0007669"/>
    <property type="project" value="InterPro"/>
</dbReference>
<dbReference type="PROSITE" id="PS50893">
    <property type="entry name" value="ABC_TRANSPORTER_2"/>
    <property type="match status" value="1"/>
</dbReference>
<evidence type="ECO:0000256" key="6">
    <source>
        <dbReference type="ARBA" id="ARBA00022840"/>
    </source>
</evidence>
<feature type="transmembrane region" description="Helical" evidence="9">
    <location>
        <begin position="199"/>
        <end position="218"/>
    </location>
</feature>